<dbReference type="VEuPathDB" id="FungiDB:PV09_01408"/>
<keyword evidence="4 6" id="KW-1133">Transmembrane helix</keyword>
<feature type="transmembrane region" description="Helical" evidence="6">
    <location>
        <begin position="474"/>
        <end position="494"/>
    </location>
</feature>
<dbReference type="PROSITE" id="PS50850">
    <property type="entry name" value="MFS"/>
    <property type="match status" value="1"/>
</dbReference>
<evidence type="ECO:0000256" key="4">
    <source>
        <dbReference type="ARBA" id="ARBA00022989"/>
    </source>
</evidence>
<keyword evidence="9" id="KW-1185">Reference proteome</keyword>
<organism evidence="8 9">
    <name type="scientific">Verruconis gallopava</name>
    <dbReference type="NCBI Taxonomy" id="253628"/>
    <lineage>
        <taxon>Eukaryota</taxon>
        <taxon>Fungi</taxon>
        <taxon>Dikarya</taxon>
        <taxon>Ascomycota</taxon>
        <taxon>Pezizomycotina</taxon>
        <taxon>Dothideomycetes</taxon>
        <taxon>Pleosporomycetidae</taxon>
        <taxon>Venturiales</taxon>
        <taxon>Sympoventuriaceae</taxon>
        <taxon>Verruconis</taxon>
    </lineage>
</organism>
<accession>A0A0D2BB83</accession>
<evidence type="ECO:0000256" key="2">
    <source>
        <dbReference type="ARBA" id="ARBA00022448"/>
    </source>
</evidence>
<feature type="transmembrane region" description="Helical" evidence="6">
    <location>
        <begin position="293"/>
        <end position="313"/>
    </location>
</feature>
<dbReference type="PRINTS" id="PR01035">
    <property type="entry name" value="TCRTETA"/>
</dbReference>
<dbReference type="InterPro" id="IPR036259">
    <property type="entry name" value="MFS_trans_sf"/>
</dbReference>
<dbReference type="Pfam" id="PF07690">
    <property type="entry name" value="MFS_1"/>
    <property type="match status" value="1"/>
</dbReference>
<dbReference type="RefSeq" id="XP_016218383.1">
    <property type="nucleotide sequence ID" value="XM_016354288.1"/>
</dbReference>
<keyword evidence="3 6" id="KW-0812">Transmembrane</keyword>
<dbReference type="InterPro" id="IPR011701">
    <property type="entry name" value="MFS"/>
</dbReference>
<dbReference type="SUPFAM" id="SSF103473">
    <property type="entry name" value="MFS general substrate transporter"/>
    <property type="match status" value="1"/>
</dbReference>
<protein>
    <recommendedName>
        <fullName evidence="7">Major facilitator superfamily (MFS) profile domain-containing protein</fullName>
    </recommendedName>
</protein>
<dbReference type="AlphaFoldDB" id="A0A0D2BB83"/>
<dbReference type="Proteomes" id="UP000053259">
    <property type="component" value="Unassembled WGS sequence"/>
</dbReference>
<dbReference type="GeneID" id="27309381"/>
<dbReference type="InterPro" id="IPR020846">
    <property type="entry name" value="MFS_dom"/>
</dbReference>
<dbReference type="EMBL" id="KN847531">
    <property type="protein sequence ID" value="KIW08514.1"/>
    <property type="molecule type" value="Genomic_DNA"/>
</dbReference>
<dbReference type="PANTHER" id="PTHR23504:SF2">
    <property type="entry name" value="TRANSPORTER, PUTATIVE (AFU_ORTHOLOGUE AFUA_8G04150)-RELATED"/>
    <property type="match status" value="1"/>
</dbReference>
<dbReference type="HOGENOM" id="CLU_001265_54_5_1"/>
<gene>
    <name evidence="8" type="ORF">PV09_01408</name>
</gene>
<feature type="domain" description="Major facilitator superfamily (MFS) profile" evidence="7">
    <location>
        <begin position="20"/>
        <end position="498"/>
    </location>
</feature>
<dbReference type="CDD" id="cd17330">
    <property type="entry name" value="MFS_SLC46_TetA_like"/>
    <property type="match status" value="1"/>
</dbReference>
<keyword evidence="5 6" id="KW-0472">Membrane</keyword>
<proteinExistence type="predicted"/>
<evidence type="ECO:0000313" key="9">
    <source>
        <dbReference type="Proteomes" id="UP000053259"/>
    </source>
</evidence>
<dbReference type="InParanoid" id="A0A0D2BB83"/>
<sequence>MALTQQGRSIRDSDDFPAWQLFVLAIVRLAEPIAITSILPYAWKLVLHYDAGTHDDAAFWTGILIAAFSLAEALTGFFWGSLSDRIGRRKVLISGCIGTCISLFVVGFAQNFWMALAGRILGGLLNGNVGVIQTCVGELITNPKHEPKAYAVLPFVWSIGTILGPMIGGILSEPALHYPDVFSPQGVFARYPFLLPNLVCAGFLAFSVAFAFFFLVETHPSLQPCEKQSESYPSSAARPLIPASGAVNNPAADLSAESYGTFDSVTITQSQQQKSATAHTSNSTSSTPDEQTVFTRNVVMLTVALAIFTYHSMTFDTLMPIFFQDERQEPASRLSGGLGLSTQDVGVIMSVNGIIALFIQGVVFPYLATWIGIWPLTVLVTVAHPLAYVVMPFLILVPKRWIHLWIYGALSLRNFFAILVYPLLLILIKQAAPTAHLGKINGLAASAGGVARMLASPISGFFYGVGSRVHFAGVSWWTSALVALVGSVQIFFVGRRRNDAAHVRTVVAWSENHGQAD</sequence>
<dbReference type="GO" id="GO:0016020">
    <property type="term" value="C:membrane"/>
    <property type="evidence" value="ECO:0007669"/>
    <property type="project" value="UniProtKB-SubCell"/>
</dbReference>
<feature type="transmembrane region" description="Helical" evidence="6">
    <location>
        <begin position="91"/>
        <end position="114"/>
    </location>
</feature>
<evidence type="ECO:0000256" key="1">
    <source>
        <dbReference type="ARBA" id="ARBA00004141"/>
    </source>
</evidence>
<feature type="transmembrane region" description="Helical" evidence="6">
    <location>
        <begin position="120"/>
        <end position="140"/>
    </location>
</feature>
<keyword evidence="2" id="KW-0813">Transport</keyword>
<feature type="transmembrane region" description="Helical" evidence="6">
    <location>
        <begin position="21"/>
        <end position="43"/>
    </location>
</feature>
<dbReference type="Gene3D" id="1.20.1250.20">
    <property type="entry name" value="MFS general substrate transporter like domains"/>
    <property type="match status" value="1"/>
</dbReference>
<dbReference type="PANTHER" id="PTHR23504">
    <property type="entry name" value="MAJOR FACILITATOR SUPERFAMILY DOMAIN-CONTAINING PROTEIN 10"/>
    <property type="match status" value="1"/>
</dbReference>
<dbReference type="GO" id="GO:0022857">
    <property type="term" value="F:transmembrane transporter activity"/>
    <property type="evidence" value="ECO:0007669"/>
    <property type="project" value="InterPro"/>
</dbReference>
<dbReference type="InterPro" id="IPR001958">
    <property type="entry name" value="Tet-R_TetA/multi-R_MdtG-like"/>
</dbReference>
<evidence type="ECO:0000256" key="3">
    <source>
        <dbReference type="ARBA" id="ARBA00022692"/>
    </source>
</evidence>
<comment type="subcellular location">
    <subcellularLocation>
        <location evidence="1">Membrane</location>
        <topology evidence="1">Multi-pass membrane protein</topology>
    </subcellularLocation>
</comment>
<evidence type="ECO:0000256" key="6">
    <source>
        <dbReference type="SAM" id="Phobius"/>
    </source>
</evidence>
<name>A0A0D2BB83_9PEZI</name>
<feature type="transmembrane region" description="Helical" evidence="6">
    <location>
        <begin position="404"/>
        <end position="428"/>
    </location>
</feature>
<feature type="transmembrane region" description="Helical" evidence="6">
    <location>
        <begin position="152"/>
        <end position="171"/>
    </location>
</feature>
<feature type="transmembrane region" description="Helical" evidence="6">
    <location>
        <begin position="58"/>
        <end position="79"/>
    </location>
</feature>
<evidence type="ECO:0000256" key="5">
    <source>
        <dbReference type="ARBA" id="ARBA00023136"/>
    </source>
</evidence>
<evidence type="ECO:0000259" key="7">
    <source>
        <dbReference type="PROSITE" id="PS50850"/>
    </source>
</evidence>
<evidence type="ECO:0000313" key="8">
    <source>
        <dbReference type="EMBL" id="KIW08514.1"/>
    </source>
</evidence>
<feature type="transmembrane region" description="Helical" evidence="6">
    <location>
        <begin position="191"/>
        <end position="216"/>
    </location>
</feature>
<reference evidence="8 9" key="1">
    <citation type="submission" date="2015-01" db="EMBL/GenBank/DDBJ databases">
        <title>The Genome Sequence of Ochroconis gallopava CBS43764.</title>
        <authorList>
            <consortium name="The Broad Institute Genomics Platform"/>
            <person name="Cuomo C."/>
            <person name="de Hoog S."/>
            <person name="Gorbushina A."/>
            <person name="Stielow B."/>
            <person name="Teixiera M."/>
            <person name="Abouelleil A."/>
            <person name="Chapman S.B."/>
            <person name="Priest M."/>
            <person name="Young S.K."/>
            <person name="Wortman J."/>
            <person name="Nusbaum C."/>
            <person name="Birren B."/>
        </authorList>
    </citation>
    <scope>NUCLEOTIDE SEQUENCE [LARGE SCALE GENOMIC DNA]</scope>
    <source>
        <strain evidence="8 9">CBS 43764</strain>
    </source>
</reference>
<feature type="transmembrane region" description="Helical" evidence="6">
    <location>
        <begin position="345"/>
        <end position="367"/>
    </location>
</feature>
<dbReference type="OrthoDB" id="10262656at2759"/>
<feature type="transmembrane region" description="Helical" evidence="6">
    <location>
        <begin position="374"/>
        <end position="398"/>
    </location>
</feature>
<feature type="transmembrane region" description="Helical" evidence="6">
    <location>
        <begin position="440"/>
        <end position="462"/>
    </location>
</feature>